<dbReference type="Proteomes" id="UP000594638">
    <property type="component" value="Unassembled WGS sequence"/>
</dbReference>
<dbReference type="Gramene" id="OE9A091992T1">
    <property type="protein sequence ID" value="OE9A091992C1"/>
    <property type="gene ID" value="OE9A091992"/>
</dbReference>
<dbReference type="OrthoDB" id="1022321at2759"/>
<accession>A0A8S0UG06</accession>
<evidence type="ECO:0000313" key="2">
    <source>
        <dbReference type="EMBL" id="CAA3018745.1"/>
    </source>
</evidence>
<proteinExistence type="predicted"/>
<gene>
    <name evidence="2" type="ORF">OLEA9_A091992</name>
</gene>
<reference evidence="2 3" key="1">
    <citation type="submission" date="2019-12" db="EMBL/GenBank/DDBJ databases">
        <authorList>
            <person name="Alioto T."/>
            <person name="Alioto T."/>
            <person name="Gomez Garrido J."/>
        </authorList>
    </citation>
    <scope>NUCLEOTIDE SEQUENCE [LARGE SCALE GENOMIC DNA]</scope>
</reference>
<dbReference type="AlphaFoldDB" id="A0A8S0UG06"/>
<sequence>MLKRGITISLFSNIAVVLGWCRTRHRKRRRKGSTVRLGNKKRGFCMASRQVVHWQVVFCPARMLKKIVLQMAANERLVEAYCWSLPFLRPQLFPLC</sequence>
<comment type="caution">
    <text evidence="2">The sequence shown here is derived from an EMBL/GenBank/DDBJ whole genome shotgun (WGS) entry which is preliminary data.</text>
</comment>
<evidence type="ECO:0000313" key="3">
    <source>
        <dbReference type="Proteomes" id="UP000594638"/>
    </source>
</evidence>
<dbReference type="EMBL" id="CACTIH010007921">
    <property type="protein sequence ID" value="CAA3018745.1"/>
    <property type="molecule type" value="Genomic_DNA"/>
</dbReference>
<name>A0A8S0UG06_OLEEU</name>
<evidence type="ECO:0000256" key="1">
    <source>
        <dbReference type="SAM" id="Phobius"/>
    </source>
</evidence>
<keyword evidence="1" id="KW-1133">Transmembrane helix</keyword>
<keyword evidence="3" id="KW-1185">Reference proteome</keyword>
<feature type="transmembrane region" description="Helical" evidence="1">
    <location>
        <begin position="6"/>
        <end position="23"/>
    </location>
</feature>
<keyword evidence="1" id="KW-0472">Membrane</keyword>
<organism evidence="2 3">
    <name type="scientific">Olea europaea subsp. europaea</name>
    <dbReference type="NCBI Taxonomy" id="158383"/>
    <lineage>
        <taxon>Eukaryota</taxon>
        <taxon>Viridiplantae</taxon>
        <taxon>Streptophyta</taxon>
        <taxon>Embryophyta</taxon>
        <taxon>Tracheophyta</taxon>
        <taxon>Spermatophyta</taxon>
        <taxon>Magnoliopsida</taxon>
        <taxon>eudicotyledons</taxon>
        <taxon>Gunneridae</taxon>
        <taxon>Pentapetalae</taxon>
        <taxon>asterids</taxon>
        <taxon>lamiids</taxon>
        <taxon>Lamiales</taxon>
        <taxon>Oleaceae</taxon>
        <taxon>Oleeae</taxon>
        <taxon>Olea</taxon>
    </lineage>
</organism>
<keyword evidence="1" id="KW-0812">Transmembrane</keyword>
<protein>
    <submittedName>
        <fullName evidence="2">Unnamed protein product</fullName>
    </submittedName>
</protein>